<keyword evidence="2" id="KW-0812">Transmembrane</keyword>
<evidence type="ECO:0000313" key="7">
    <source>
        <dbReference type="EMBL" id="EAR83893.2"/>
    </source>
</evidence>
<evidence type="ECO:0000256" key="1">
    <source>
        <dbReference type="ARBA" id="ARBA00004479"/>
    </source>
</evidence>
<dbReference type="RefSeq" id="XP_001031556.2">
    <property type="nucleotide sequence ID" value="XM_001031556.2"/>
</dbReference>
<feature type="region of interest" description="Disordered" evidence="6">
    <location>
        <begin position="149"/>
        <end position="205"/>
    </location>
</feature>
<evidence type="ECO:0000256" key="4">
    <source>
        <dbReference type="ARBA" id="ARBA00023136"/>
    </source>
</evidence>
<accession>Q22EY2</accession>
<dbReference type="InParanoid" id="Q22EY2"/>
<comment type="subcellular location">
    <subcellularLocation>
        <location evidence="1">Membrane</location>
        <topology evidence="1">Single-pass type I membrane protein</topology>
    </subcellularLocation>
</comment>
<feature type="compositionally biased region" description="Polar residues" evidence="6">
    <location>
        <begin position="1232"/>
        <end position="1248"/>
    </location>
</feature>
<proteinExistence type="predicted"/>
<evidence type="ECO:0000256" key="5">
    <source>
        <dbReference type="SAM" id="Coils"/>
    </source>
</evidence>
<dbReference type="GeneID" id="7828006"/>
<dbReference type="GO" id="GO:0007166">
    <property type="term" value="P:cell surface receptor signaling pathway"/>
    <property type="evidence" value="ECO:0007669"/>
    <property type="project" value="InterPro"/>
</dbReference>
<protein>
    <submittedName>
        <fullName evidence="7">Uncharacterized protein</fullName>
    </submittedName>
</protein>
<evidence type="ECO:0000256" key="3">
    <source>
        <dbReference type="ARBA" id="ARBA00022989"/>
    </source>
</evidence>
<dbReference type="KEGG" id="tet:TTHERM_00822330"/>
<feature type="coiled-coil region" evidence="5">
    <location>
        <begin position="392"/>
        <end position="489"/>
    </location>
</feature>
<evidence type="ECO:0000256" key="6">
    <source>
        <dbReference type="SAM" id="MobiDB-lite"/>
    </source>
</evidence>
<dbReference type="HOGENOM" id="CLU_263112_0_0_1"/>
<gene>
    <name evidence="7" type="ORF">TTHERM_00822330</name>
</gene>
<keyword evidence="3" id="KW-1133">Transmembrane helix</keyword>
<dbReference type="Proteomes" id="UP000009168">
    <property type="component" value="Unassembled WGS sequence"/>
</dbReference>
<dbReference type="GO" id="GO:0016020">
    <property type="term" value="C:membrane"/>
    <property type="evidence" value="ECO:0007669"/>
    <property type="project" value="UniProtKB-SubCell"/>
</dbReference>
<dbReference type="eggNOG" id="ENOG502SR3A">
    <property type="taxonomic scope" value="Eukaryota"/>
</dbReference>
<feature type="coiled-coil region" evidence="5">
    <location>
        <begin position="657"/>
        <end position="736"/>
    </location>
</feature>
<feature type="region of interest" description="Disordered" evidence="6">
    <location>
        <begin position="1216"/>
        <end position="1257"/>
    </location>
</feature>
<keyword evidence="8" id="KW-1185">Reference proteome</keyword>
<keyword evidence="5" id="KW-0175">Coiled coil</keyword>
<feature type="compositionally biased region" description="Basic and acidic residues" evidence="6">
    <location>
        <begin position="196"/>
        <end position="205"/>
    </location>
</feature>
<evidence type="ECO:0000313" key="8">
    <source>
        <dbReference type="Proteomes" id="UP000009168"/>
    </source>
</evidence>
<evidence type="ECO:0000256" key="2">
    <source>
        <dbReference type="ARBA" id="ARBA00022692"/>
    </source>
</evidence>
<name>Q22EY2_TETTS</name>
<organism evidence="7 8">
    <name type="scientific">Tetrahymena thermophila (strain SB210)</name>
    <dbReference type="NCBI Taxonomy" id="312017"/>
    <lineage>
        <taxon>Eukaryota</taxon>
        <taxon>Sar</taxon>
        <taxon>Alveolata</taxon>
        <taxon>Ciliophora</taxon>
        <taxon>Intramacronucleata</taxon>
        <taxon>Oligohymenophorea</taxon>
        <taxon>Hymenostomatida</taxon>
        <taxon>Tetrahymenina</taxon>
        <taxon>Tetrahymenidae</taxon>
        <taxon>Tetrahymena</taxon>
    </lineage>
</organism>
<dbReference type="OrthoDB" id="302802at2759"/>
<dbReference type="GO" id="GO:0004888">
    <property type="term" value="F:transmembrane signaling receptor activity"/>
    <property type="evidence" value="ECO:0007669"/>
    <property type="project" value="InterPro"/>
</dbReference>
<dbReference type="InterPro" id="IPR003110">
    <property type="entry name" value="Phos_immunorcpt_sig_ITAM"/>
</dbReference>
<sequence>MNKNKSFETLQQLDLIRNRYHSDISLIIEDLIDLIQLETEQLYNSQNKVDIEQQEQENQSKLQQKIEHLVSKVDEQCQTYAKQVIDYIFQINSTNISLLEVQLKNVLISIKSFVKKPQNKTFVTKLKAQVVSDLMKVQSVDNSIQYYDEVKKSDNNQQQGSQKKKKKNYKEEGFISSESENSDTDQSEQQGKNLRKRIDNDHLEEVKMVEDQQKMSEDDQESPFKLKQIIKNLEKQVLELKEKVVNRECILSEITYGYMKDVSHWKEIFNRKDRDFQNCFEVSYFEPSIIYDDKIREVLNSRLQDLKLQCENKMYQMQKKFKRHQEEFEKLQETLFAFMSQNDPISVAKTLFAMEQNPHKIWRILQDQMGNTYFFRIFEQQKAGYGIRYKEIDELISQSKASSREYEEFKRQIKHQMEKMVERSQQEIESIRKEVAEKEKEIEQIRKGFSQDLENVRQETIKQMEEQFKVREENLYQEFEERRKDIYEQLGNRNFERIIEESQLKLFFQKWMFAAKLMKVKQSLDQQEEESMEKKQDFLKKYILRQLTQPQQQSKKVVEIPGSLFQSKRLKAKVSQRHSIISIQQRARLQSYQQDEFSDNLNDQSQRDPSLLSSKITQKLEKKPSENFKIDRKPSFLQEKSQLDYSEKKMVESQVTINDQISEKEKVKEEINNLLNEDQGVEKQGVLQEEDIDQIFELEMQIDSLKQQIQEQQNQKSGLEERISFLNKQVERVTQELHCQRDFNTQFKNDNRELKLKITLYEDTFNEIAQKIGFQDLKIQDIGDPQSKKAKNFMKAISNSNKQEQNGFILALETQQTKNEAADIMLGEKYKEKGTSTKIQGINETLSHLEQQQKEIEIQLEADSLDQENAIVNARERIKSNGQILEDKETQTDLEMKDVDFKTKKRLKRSADNSPNPQKAAKKKEKSIFDKFDVDEIEKNSSTNINKNLNNINQLESPQFMKQRYKLNGQDKVEQDSSDEEKKNYHKRNSVWERLFNDQFDRKKREEELKKQLESIEEKHWQEILKILNLYSQQKFDTENELIRPFFPKYAPKKKQQYQQINEKEQKRCYTPNIELNKVRNNSSNKETLLNQSSTFNVMQEQKTPPSQQATIGLQKIKTRADYFYKKLQTEPSQMDIQSNNIYLLSSNGKERNINELSNNKQEQHIDSQIKTSPFEYFANIYNKQHKKQNAESQLKNQIQFLQKYPQLDKTFNQPIFPISSIPSSNSKQQQAQRNRSYSINRQKNNSMSDKKESFNQSGALNKSINQNINLAPSHQTFYQTQNSFYYSKYPQMAGKKAKLETQKQNILPNS</sequence>
<feature type="compositionally biased region" description="Low complexity" evidence="6">
    <location>
        <begin position="1216"/>
        <end position="1231"/>
    </location>
</feature>
<feature type="region of interest" description="Disordered" evidence="6">
    <location>
        <begin position="905"/>
        <end position="926"/>
    </location>
</feature>
<reference evidence="8" key="1">
    <citation type="journal article" date="2006" name="PLoS Biol.">
        <title>Macronuclear genome sequence of the ciliate Tetrahymena thermophila, a model eukaryote.</title>
        <authorList>
            <person name="Eisen J.A."/>
            <person name="Coyne R.S."/>
            <person name="Wu M."/>
            <person name="Wu D."/>
            <person name="Thiagarajan M."/>
            <person name="Wortman J.R."/>
            <person name="Badger J.H."/>
            <person name="Ren Q."/>
            <person name="Amedeo P."/>
            <person name="Jones K.M."/>
            <person name="Tallon L.J."/>
            <person name="Delcher A.L."/>
            <person name="Salzberg S.L."/>
            <person name="Silva J.C."/>
            <person name="Haas B.J."/>
            <person name="Majoros W.H."/>
            <person name="Farzad M."/>
            <person name="Carlton J.M."/>
            <person name="Smith R.K. Jr."/>
            <person name="Garg J."/>
            <person name="Pearlman R.E."/>
            <person name="Karrer K.M."/>
            <person name="Sun L."/>
            <person name="Manning G."/>
            <person name="Elde N.C."/>
            <person name="Turkewitz A.P."/>
            <person name="Asai D.J."/>
            <person name="Wilkes D.E."/>
            <person name="Wang Y."/>
            <person name="Cai H."/>
            <person name="Collins K."/>
            <person name="Stewart B.A."/>
            <person name="Lee S.R."/>
            <person name="Wilamowska K."/>
            <person name="Weinberg Z."/>
            <person name="Ruzzo W.L."/>
            <person name="Wloga D."/>
            <person name="Gaertig J."/>
            <person name="Frankel J."/>
            <person name="Tsao C.-C."/>
            <person name="Gorovsky M.A."/>
            <person name="Keeling P.J."/>
            <person name="Waller R.F."/>
            <person name="Patron N.J."/>
            <person name="Cherry J.M."/>
            <person name="Stover N.A."/>
            <person name="Krieger C.J."/>
            <person name="del Toro C."/>
            <person name="Ryder H.F."/>
            <person name="Williamson S.C."/>
            <person name="Barbeau R.A."/>
            <person name="Hamilton E.P."/>
            <person name="Orias E."/>
        </authorList>
    </citation>
    <scope>NUCLEOTIDE SEQUENCE [LARGE SCALE GENOMIC DNA]</scope>
    <source>
        <strain evidence="8">SB210</strain>
    </source>
</reference>
<dbReference type="PROSITE" id="PS51055">
    <property type="entry name" value="ITAM_1"/>
    <property type="match status" value="1"/>
</dbReference>
<dbReference type="EMBL" id="GG662544">
    <property type="protein sequence ID" value="EAR83893.2"/>
    <property type="molecule type" value="Genomic_DNA"/>
</dbReference>
<keyword evidence="4" id="KW-0472">Membrane</keyword>